<evidence type="ECO:0000313" key="4">
    <source>
        <dbReference type="Proteomes" id="UP000241362"/>
    </source>
</evidence>
<dbReference type="EMBL" id="PZKE01000001">
    <property type="protein sequence ID" value="PTE16352.1"/>
    <property type="molecule type" value="Genomic_DNA"/>
</dbReference>
<keyword evidence="1" id="KW-0418">Kinase</keyword>
<evidence type="ECO:0000259" key="2">
    <source>
        <dbReference type="Pfam" id="PF13581"/>
    </source>
</evidence>
<sequence>MAETAIELTSGAKSVREGLRRALRGPPFDRLAMVDRSNAEIVLAEVLNNIAEHAYAGRPGPIRLWVAREPGRLCLRVEDEGRPMPGHRLPPDRLPAPGELAEGGFGWHLIRALASDLRYDRCGSLNRLCFHLRTEQSAG</sequence>
<keyword evidence="3" id="KW-0067">ATP-binding</keyword>
<accession>A0A2T4JEK6</accession>
<keyword evidence="4" id="KW-1185">Reference proteome</keyword>
<reference evidence="3 4" key="1">
    <citation type="submission" date="2018-03" db="EMBL/GenBank/DDBJ databases">
        <title>Rhodobacter blasticus.</title>
        <authorList>
            <person name="Meyer T.E."/>
            <person name="Miller S."/>
            <person name="Lodha T."/>
            <person name="Gandham S."/>
            <person name="Chintalapati S."/>
            <person name="Chintalapati V.R."/>
        </authorList>
    </citation>
    <scope>NUCLEOTIDE SEQUENCE [LARGE SCALE GENOMIC DNA]</scope>
    <source>
        <strain evidence="3 4">DSM 2131</strain>
    </source>
</reference>
<comment type="caution">
    <text evidence="3">The sequence shown here is derived from an EMBL/GenBank/DDBJ whole genome shotgun (WGS) entry which is preliminary data.</text>
</comment>
<keyword evidence="1" id="KW-0723">Serine/threonine-protein kinase</keyword>
<dbReference type="Pfam" id="PF13581">
    <property type="entry name" value="HATPase_c_2"/>
    <property type="match status" value="1"/>
</dbReference>
<organism evidence="3 4">
    <name type="scientific">Fuscovulum blasticum DSM 2131</name>
    <dbReference type="NCBI Taxonomy" id="1188250"/>
    <lineage>
        <taxon>Bacteria</taxon>
        <taxon>Pseudomonadati</taxon>
        <taxon>Pseudomonadota</taxon>
        <taxon>Alphaproteobacteria</taxon>
        <taxon>Rhodobacterales</taxon>
        <taxon>Paracoccaceae</taxon>
        <taxon>Pseudogemmobacter</taxon>
    </lineage>
</organism>
<evidence type="ECO:0000256" key="1">
    <source>
        <dbReference type="ARBA" id="ARBA00022527"/>
    </source>
</evidence>
<dbReference type="Gene3D" id="3.30.565.10">
    <property type="entry name" value="Histidine kinase-like ATPase, C-terminal domain"/>
    <property type="match status" value="1"/>
</dbReference>
<proteinExistence type="predicted"/>
<dbReference type="GO" id="GO:0004674">
    <property type="term" value="F:protein serine/threonine kinase activity"/>
    <property type="evidence" value="ECO:0007669"/>
    <property type="project" value="UniProtKB-KW"/>
</dbReference>
<name>A0A2T4JEK6_FUSBL</name>
<keyword evidence="3" id="KW-0547">Nucleotide-binding</keyword>
<dbReference type="RefSeq" id="WP_107671517.1">
    <property type="nucleotide sequence ID" value="NZ_PZKE01000001.1"/>
</dbReference>
<feature type="domain" description="Histidine kinase/HSP90-like ATPase" evidence="2">
    <location>
        <begin position="30"/>
        <end position="128"/>
    </location>
</feature>
<keyword evidence="1" id="KW-0808">Transferase</keyword>
<dbReference type="Proteomes" id="UP000241362">
    <property type="component" value="Unassembled WGS sequence"/>
</dbReference>
<dbReference type="SUPFAM" id="SSF55874">
    <property type="entry name" value="ATPase domain of HSP90 chaperone/DNA topoisomerase II/histidine kinase"/>
    <property type="match status" value="1"/>
</dbReference>
<dbReference type="GO" id="GO:0005524">
    <property type="term" value="F:ATP binding"/>
    <property type="evidence" value="ECO:0007669"/>
    <property type="project" value="UniProtKB-KW"/>
</dbReference>
<dbReference type="AlphaFoldDB" id="A0A2T4JEK6"/>
<evidence type="ECO:0000313" key="3">
    <source>
        <dbReference type="EMBL" id="PTE16352.1"/>
    </source>
</evidence>
<protein>
    <submittedName>
        <fullName evidence="3">ATP-binding protein</fullName>
    </submittedName>
</protein>
<dbReference type="InterPro" id="IPR036890">
    <property type="entry name" value="HATPase_C_sf"/>
</dbReference>
<gene>
    <name evidence="3" type="ORF">C5F44_00365</name>
</gene>
<dbReference type="InterPro" id="IPR050267">
    <property type="entry name" value="Anti-sigma-factor_SerPK"/>
</dbReference>
<dbReference type="CDD" id="cd16936">
    <property type="entry name" value="HATPase_RsbW-like"/>
    <property type="match status" value="1"/>
</dbReference>
<dbReference type="InterPro" id="IPR003594">
    <property type="entry name" value="HATPase_dom"/>
</dbReference>
<dbReference type="PANTHER" id="PTHR35526:SF3">
    <property type="entry name" value="ANTI-SIGMA-F FACTOR RSBW"/>
    <property type="match status" value="1"/>
</dbReference>
<dbReference type="PANTHER" id="PTHR35526">
    <property type="entry name" value="ANTI-SIGMA-F FACTOR RSBW-RELATED"/>
    <property type="match status" value="1"/>
</dbReference>